<sequence length="88" mass="9882">GIFDATNVNVSTNAFKKSASVFLELLAKYWDLLIAIIDNIIVLNANYVTKVAYDIVRPVAGQLLERVDLYGSNKNTWVPRLIKLMPVE</sequence>
<evidence type="ECO:0000313" key="1">
    <source>
        <dbReference type="EMBL" id="CAG7826038.1"/>
    </source>
</evidence>
<feature type="non-terminal residue" evidence="1">
    <location>
        <position position="1"/>
    </location>
</feature>
<keyword evidence="2" id="KW-1185">Reference proteome</keyword>
<gene>
    <name evidence="1" type="ORF">AFUS01_LOCUS36109</name>
</gene>
<dbReference type="Proteomes" id="UP000708208">
    <property type="component" value="Unassembled WGS sequence"/>
</dbReference>
<evidence type="ECO:0000313" key="2">
    <source>
        <dbReference type="Proteomes" id="UP000708208"/>
    </source>
</evidence>
<name>A0A8J2L6G1_9HEXA</name>
<reference evidence="1" key="1">
    <citation type="submission" date="2021-06" db="EMBL/GenBank/DDBJ databases">
        <authorList>
            <person name="Hodson N. C."/>
            <person name="Mongue J. A."/>
            <person name="Jaron S. K."/>
        </authorList>
    </citation>
    <scope>NUCLEOTIDE SEQUENCE</scope>
</reference>
<accession>A0A8J2L6G1</accession>
<organism evidence="1 2">
    <name type="scientific">Allacma fusca</name>
    <dbReference type="NCBI Taxonomy" id="39272"/>
    <lineage>
        <taxon>Eukaryota</taxon>
        <taxon>Metazoa</taxon>
        <taxon>Ecdysozoa</taxon>
        <taxon>Arthropoda</taxon>
        <taxon>Hexapoda</taxon>
        <taxon>Collembola</taxon>
        <taxon>Symphypleona</taxon>
        <taxon>Sminthuridae</taxon>
        <taxon>Allacma</taxon>
    </lineage>
</organism>
<dbReference type="EMBL" id="CAJVCH010538377">
    <property type="protein sequence ID" value="CAG7826038.1"/>
    <property type="molecule type" value="Genomic_DNA"/>
</dbReference>
<protein>
    <submittedName>
        <fullName evidence="1">Uncharacterized protein</fullName>
    </submittedName>
</protein>
<proteinExistence type="predicted"/>
<dbReference type="AlphaFoldDB" id="A0A8J2L6G1"/>
<comment type="caution">
    <text evidence="1">The sequence shown here is derived from an EMBL/GenBank/DDBJ whole genome shotgun (WGS) entry which is preliminary data.</text>
</comment>
<feature type="non-terminal residue" evidence="1">
    <location>
        <position position="88"/>
    </location>
</feature>